<protein>
    <recommendedName>
        <fullName evidence="3">GIY-YIG domain-containing protein</fullName>
    </recommendedName>
</protein>
<dbReference type="AlphaFoldDB" id="A0A816NCG1"/>
<evidence type="ECO:0000313" key="2">
    <source>
        <dbReference type="Proteomes" id="UP000663887"/>
    </source>
</evidence>
<comment type="caution">
    <text evidence="1">The sequence shown here is derived from an EMBL/GenBank/DDBJ whole genome shotgun (WGS) entry which is preliminary data.</text>
</comment>
<dbReference type="EMBL" id="CAJNRG010001271">
    <property type="protein sequence ID" value="CAF2031527.1"/>
    <property type="molecule type" value="Genomic_DNA"/>
</dbReference>
<gene>
    <name evidence="1" type="ORF">XDN619_LOCUS5108</name>
</gene>
<dbReference type="Proteomes" id="UP000663887">
    <property type="component" value="Unassembled WGS sequence"/>
</dbReference>
<sequence length="139" mass="15919">MLSDVAYSVKCKDCGQLYIGKTERQCIRRLQEHELRHSARLKNKTTTTTTTTATTTITAINLDQAQTSSIEKHIIETGHNMDWRNFNVVCQGNHHYRRLVKESLLIQTHQPELNKTTHSIPLIVFPDGFSKTYLPDPAK</sequence>
<reference evidence="1" key="1">
    <citation type="submission" date="2021-02" db="EMBL/GenBank/DDBJ databases">
        <authorList>
            <person name="Nowell W R."/>
        </authorList>
    </citation>
    <scope>NUCLEOTIDE SEQUENCE</scope>
</reference>
<proteinExistence type="predicted"/>
<evidence type="ECO:0000313" key="1">
    <source>
        <dbReference type="EMBL" id="CAF2031527.1"/>
    </source>
</evidence>
<accession>A0A816NCG1</accession>
<evidence type="ECO:0008006" key="3">
    <source>
        <dbReference type="Google" id="ProtNLM"/>
    </source>
</evidence>
<organism evidence="1 2">
    <name type="scientific">Rotaria magnacalcarata</name>
    <dbReference type="NCBI Taxonomy" id="392030"/>
    <lineage>
        <taxon>Eukaryota</taxon>
        <taxon>Metazoa</taxon>
        <taxon>Spiralia</taxon>
        <taxon>Gnathifera</taxon>
        <taxon>Rotifera</taxon>
        <taxon>Eurotatoria</taxon>
        <taxon>Bdelloidea</taxon>
        <taxon>Philodinida</taxon>
        <taxon>Philodinidae</taxon>
        <taxon>Rotaria</taxon>
    </lineage>
</organism>
<name>A0A816NCG1_9BILA</name>